<dbReference type="InterPro" id="IPR019257">
    <property type="entry name" value="MeTrfase_dom"/>
</dbReference>
<dbReference type="GO" id="GO:0032259">
    <property type="term" value="P:methylation"/>
    <property type="evidence" value="ECO:0007669"/>
    <property type="project" value="UniProtKB-KW"/>
</dbReference>
<dbReference type="Proteomes" id="UP000219353">
    <property type="component" value="Unassembled WGS sequence"/>
</dbReference>
<dbReference type="OrthoDB" id="5289726at2"/>
<dbReference type="RefSeq" id="WP_097110016.1">
    <property type="nucleotide sequence ID" value="NZ_OBEB01000001.1"/>
</dbReference>
<gene>
    <name evidence="4" type="ORF">SAMN06297280_0786</name>
</gene>
<name>A0A285ICL9_9GAMM</name>
<organism evidence="4 5">
    <name type="scientific">Arsukibacterium tuosuense</name>
    <dbReference type="NCBI Taxonomy" id="1323745"/>
    <lineage>
        <taxon>Bacteria</taxon>
        <taxon>Pseudomonadati</taxon>
        <taxon>Pseudomonadota</taxon>
        <taxon>Gammaproteobacteria</taxon>
        <taxon>Chromatiales</taxon>
        <taxon>Chromatiaceae</taxon>
        <taxon>Arsukibacterium</taxon>
    </lineage>
</organism>
<feature type="domain" description="Histidine-specific methyltransferase SAM-dependent" evidence="3">
    <location>
        <begin position="26"/>
        <end position="325"/>
    </location>
</feature>
<proteinExistence type="predicted"/>
<evidence type="ECO:0000259" key="3">
    <source>
        <dbReference type="Pfam" id="PF10017"/>
    </source>
</evidence>
<dbReference type="InterPro" id="IPR017804">
    <property type="entry name" value="MeTrfase_EgtD-like"/>
</dbReference>
<dbReference type="InterPro" id="IPR035094">
    <property type="entry name" value="EgtD"/>
</dbReference>
<dbReference type="Pfam" id="PF10017">
    <property type="entry name" value="Methyltransf_33"/>
    <property type="match status" value="1"/>
</dbReference>
<dbReference type="AlphaFoldDB" id="A0A285ICL9"/>
<accession>A0A285ICL9</accession>
<keyword evidence="1 4" id="KW-0489">Methyltransferase</keyword>
<dbReference type="NCBIfam" id="TIGR03438">
    <property type="entry name" value="egtD_ergothio"/>
    <property type="match status" value="1"/>
</dbReference>
<dbReference type="GO" id="GO:0008168">
    <property type="term" value="F:methyltransferase activity"/>
    <property type="evidence" value="ECO:0007669"/>
    <property type="project" value="UniProtKB-KW"/>
</dbReference>
<evidence type="ECO:0000256" key="1">
    <source>
        <dbReference type="ARBA" id="ARBA00022603"/>
    </source>
</evidence>
<evidence type="ECO:0000313" key="4">
    <source>
        <dbReference type="EMBL" id="SNY44786.1"/>
    </source>
</evidence>
<reference evidence="5" key="1">
    <citation type="submission" date="2017-09" db="EMBL/GenBank/DDBJ databases">
        <authorList>
            <person name="Varghese N."/>
            <person name="Submissions S."/>
        </authorList>
    </citation>
    <scope>NUCLEOTIDE SEQUENCE [LARGE SCALE GENOMIC DNA]</scope>
    <source>
        <strain evidence="5">CGMCC 1.12461</strain>
    </source>
</reference>
<keyword evidence="5" id="KW-1185">Reference proteome</keyword>
<dbReference type="Gene3D" id="3.40.50.150">
    <property type="entry name" value="Vaccinia Virus protein VP39"/>
    <property type="match status" value="1"/>
</dbReference>
<evidence type="ECO:0000256" key="2">
    <source>
        <dbReference type="ARBA" id="ARBA00022679"/>
    </source>
</evidence>
<dbReference type="EMBL" id="OBEB01000001">
    <property type="protein sequence ID" value="SNY44786.1"/>
    <property type="molecule type" value="Genomic_DNA"/>
</dbReference>
<sequence length="328" mass="36241">MHSAQSLFQATDFNLAPLTPVVDRGFADDVLHGLALPQKQLHAKYFYDQQGSDYFDQICQLPEYYPYQTELDLLPQVATDLAGTFTADCTIVEFGAGSLVKIKPLLSAISSIRQFIPIDISGIHLEMASQQLQSDFPDLAVLPVVGDFCFPVELPVIGNQQKVGFFPGSTIGNFCPAQAASFLKNARFTLGPDSCLLIGVDTKKSPLYLHNAYNDAQGITAKFNRNILSRINRELGANFTPEKFEHYAFYNAGQGRVEMHLVSTSEQVVDVLGSSVAFAAGESIHTENSYKYTPDEFCQLAASAGWQVERTWLAKQDLFATYLLRNRG</sequence>
<dbReference type="InterPro" id="IPR051128">
    <property type="entry name" value="EgtD_Methyltrsf_superfamily"/>
</dbReference>
<dbReference type="PANTHER" id="PTHR43397">
    <property type="entry name" value="ERGOTHIONEINE BIOSYNTHESIS PROTEIN 1"/>
    <property type="match status" value="1"/>
</dbReference>
<evidence type="ECO:0000313" key="5">
    <source>
        <dbReference type="Proteomes" id="UP000219353"/>
    </source>
</evidence>
<protein>
    <submittedName>
        <fullName evidence="4">Dimethylhistidine N-methyltransferase</fullName>
    </submittedName>
</protein>
<keyword evidence="2 4" id="KW-0808">Transferase</keyword>
<dbReference type="PIRSF" id="PIRSF018005">
    <property type="entry name" value="UCP018005"/>
    <property type="match status" value="1"/>
</dbReference>
<dbReference type="SUPFAM" id="SSF53335">
    <property type="entry name" value="S-adenosyl-L-methionine-dependent methyltransferases"/>
    <property type="match status" value="1"/>
</dbReference>
<dbReference type="PANTHER" id="PTHR43397:SF1">
    <property type="entry name" value="ERGOTHIONEINE BIOSYNTHESIS PROTEIN 1"/>
    <property type="match status" value="1"/>
</dbReference>
<dbReference type="InterPro" id="IPR029063">
    <property type="entry name" value="SAM-dependent_MTases_sf"/>
</dbReference>